<sequence length="19" mass="2103">FSNQVIQRGASGEKVIELQ</sequence>
<name>Q9R4X3_BACCE</name>
<keyword id="KW-0903">Direct protein sequencing</keyword>
<dbReference type="AlphaFoldDB" id="Q9R4X3"/>
<accession>Q9R4X3</accession>
<organism>
    <name type="scientific">Bacillus cereus</name>
    <dbReference type="NCBI Taxonomy" id="1396"/>
    <lineage>
        <taxon>Bacteria</taxon>
        <taxon>Bacillati</taxon>
        <taxon>Bacillota</taxon>
        <taxon>Bacilli</taxon>
        <taxon>Bacillales</taxon>
        <taxon>Bacillaceae</taxon>
        <taxon>Bacillus</taxon>
        <taxon>Bacillus cereus group</taxon>
    </lineage>
</organism>
<proteinExistence type="evidence at protein level"/>
<protein>
    <submittedName>
        <fullName>Amidase</fullName>
    </submittedName>
</protein>
<reference key="1">
    <citation type="journal article" date="1994" name="Microbiology">
        <title>A spore-lytic enzyme released from Bacillus cereus spores during germination.</title>
        <authorList>
            <person name="Makino S."/>
            <person name="Ito N."/>
            <person name="Inoue T."/>
            <person name="Miyata S."/>
            <person name="Moriyama R."/>
        </authorList>
    </citation>
    <scope>PROTEIN SEQUENCE</scope>
</reference>